<dbReference type="InterPro" id="IPR036909">
    <property type="entry name" value="Cyt_c-like_dom_sf"/>
</dbReference>
<feature type="binding site" description="covalent" evidence="8">
    <location>
        <position position="49"/>
    </location>
    <ligand>
        <name>heme c</name>
        <dbReference type="ChEBI" id="CHEBI:61717"/>
        <label>1</label>
    </ligand>
</feature>
<keyword evidence="6" id="KW-0249">Electron transport</keyword>
<sequence>MMKTLLLTISVAAIFAAGVVQAAEQHAAAASQVTTGDIKAGEQKASTICIACHGPQGNSLVPIWPKLAGQHPDYIKKQIMDFKAGNRYNVQMTPMAMPLTDQEVADVAAYFSSQKQSGGTADSELTKLGESIYRAGNPTTGVPACSGCHGPAGLGQGLSRFPRLSGQHAGYIKQTLGYFQKQERANDPNGMMRGVTARMTDQEMTAVSQYIQGLAAK</sequence>
<feature type="binding site" description="covalent" evidence="8">
    <location>
        <position position="148"/>
    </location>
    <ligand>
        <name>heme c</name>
        <dbReference type="ChEBI" id="CHEBI:61717"/>
        <label>2</label>
    </ligand>
</feature>
<comment type="subcellular location">
    <subcellularLocation>
        <location evidence="1">Periplasm</location>
    </subcellularLocation>
</comment>
<dbReference type="Gene3D" id="1.10.760.10">
    <property type="entry name" value="Cytochrome c-like domain"/>
    <property type="match status" value="2"/>
</dbReference>
<name>A0A2S7XTY9_9GAMM</name>
<dbReference type="EMBL" id="PPGH01000010">
    <property type="protein sequence ID" value="PQJ97539.1"/>
    <property type="molecule type" value="Genomic_DNA"/>
</dbReference>
<keyword evidence="2" id="KW-0813">Transport</keyword>
<keyword evidence="10" id="KW-0732">Signal</keyword>
<dbReference type="InterPro" id="IPR024167">
    <property type="entry name" value="Cytochrome_c4-like"/>
</dbReference>
<accession>A0A2S7XTY9</accession>
<dbReference type="Proteomes" id="UP000239936">
    <property type="component" value="Unassembled WGS sequence"/>
</dbReference>
<dbReference type="AlphaFoldDB" id="A0A2S7XTY9"/>
<dbReference type="GO" id="GO:0020037">
    <property type="term" value="F:heme binding"/>
    <property type="evidence" value="ECO:0007669"/>
    <property type="project" value="InterPro"/>
</dbReference>
<evidence type="ECO:0000313" key="14">
    <source>
        <dbReference type="Proteomes" id="UP000239936"/>
    </source>
</evidence>
<keyword evidence="14" id="KW-1185">Reference proteome</keyword>
<evidence type="ECO:0000259" key="11">
    <source>
        <dbReference type="PROSITE" id="PS51007"/>
    </source>
</evidence>
<feature type="domain" description="Cytochrome c" evidence="11">
    <location>
        <begin position="124"/>
        <end position="215"/>
    </location>
</feature>
<keyword evidence="3 8" id="KW-0349">Heme</keyword>
<feature type="binding site" description="axial binding residue" evidence="9">
    <location>
        <position position="192"/>
    </location>
    <ligand>
        <name>heme c</name>
        <dbReference type="ChEBI" id="CHEBI:61717"/>
        <label>2</label>
    </ligand>
    <ligandPart>
        <name>Fe</name>
        <dbReference type="ChEBI" id="CHEBI:18248"/>
    </ligandPart>
</feature>
<evidence type="ECO:0000256" key="2">
    <source>
        <dbReference type="ARBA" id="ARBA00022448"/>
    </source>
</evidence>
<gene>
    <name evidence="13" type="ORF">CXB77_01295</name>
    <name evidence="12" type="ORF">CXB77_04510</name>
</gene>
<comment type="PTM">
    <text evidence="8">Binds 2 heme c groups covalently per subunit.</text>
</comment>
<dbReference type="Pfam" id="PF00034">
    <property type="entry name" value="Cytochrom_C"/>
    <property type="match status" value="2"/>
</dbReference>
<dbReference type="PANTHER" id="PTHR33751">
    <property type="entry name" value="CBB3-TYPE CYTOCHROME C OXIDASE SUBUNIT FIXP"/>
    <property type="match status" value="1"/>
</dbReference>
<dbReference type="PIRSF" id="PIRSF000005">
    <property type="entry name" value="Cytochrome_c4"/>
    <property type="match status" value="1"/>
</dbReference>
<comment type="caution">
    <text evidence="12">The sequence shown here is derived from an EMBL/GenBank/DDBJ whole genome shotgun (WGS) entry which is preliminary data.</text>
</comment>
<feature type="binding site" description="covalent" evidence="8">
    <location>
        <position position="52"/>
    </location>
    <ligand>
        <name>heme c</name>
        <dbReference type="ChEBI" id="CHEBI:61717"/>
        <label>1</label>
    </ligand>
</feature>
<dbReference type="EMBL" id="PPGH01000018">
    <property type="protein sequence ID" value="PQJ97205.1"/>
    <property type="molecule type" value="Genomic_DNA"/>
</dbReference>
<dbReference type="PANTHER" id="PTHR33751:SF9">
    <property type="entry name" value="CYTOCHROME C4"/>
    <property type="match status" value="1"/>
</dbReference>
<evidence type="ECO:0000256" key="9">
    <source>
        <dbReference type="PIRSR" id="PIRSR000005-2"/>
    </source>
</evidence>
<evidence type="ECO:0000256" key="1">
    <source>
        <dbReference type="ARBA" id="ARBA00004418"/>
    </source>
</evidence>
<dbReference type="GO" id="GO:0005506">
    <property type="term" value="F:iron ion binding"/>
    <property type="evidence" value="ECO:0007669"/>
    <property type="project" value="InterPro"/>
</dbReference>
<reference evidence="12 14" key="1">
    <citation type="submission" date="2018-01" db="EMBL/GenBank/DDBJ databases">
        <title>The complete genome sequence of Chromatium okenii LaCa, a purple sulfur bacterium with a turbulent life.</title>
        <authorList>
            <person name="Luedin S.M."/>
            <person name="Liechti N."/>
            <person name="Storelli N."/>
            <person name="Danza F."/>
            <person name="Wittwer M."/>
            <person name="Pothier J.F."/>
            <person name="Tonolla M.A."/>
        </authorList>
    </citation>
    <scope>NUCLEOTIDE SEQUENCE [LARGE SCALE GENOMIC DNA]</scope>
    <source>
        <strain evidence="12 14">LaCa</strain>
    </source>
</reference>
<feature type="binding site" description="covalent" evidence="8">
    <location>
        <position position="145"/>
    </location>
    <ligand>
        <name>heme c</name>
        <dbReference type="ChEBI" id="CHEBI:61717"/>
        <label>2</label>
    </ligand>
</feature>
<evidence type="ECO:0000256" key="10">
    <source>
        <dbReference type="SAM" id="SignalP"/>
    </source>
</evidence>
<feature type="signal peptide" evidence="10">
    <location>
        <begin position="1"/>
        <end position="22"/>
    </location>
</feature>
<feature type="chain" id="PRO_5036049799" evidence="10">
    <location>
        <begin position="23"/>
        <end position="217"/>
    </location>
</feature>
<feature type="binding site" description="axial binding residue" evidence="9">
    <location>
        <position position="92"/>
    </location>
    <ligand>
        <name>heme c</name>
        <dbReference type="ChEBI" id="CHEBI:61717"/>
        <label>1</label>
    </ligand>
    <ligandPart>
        <name>Fe</name>
        <dbReference type="ChEBI" id="CHEBI:18248"/>
    </ligandPart>
</feature>
<dbReference type="RefSeq" id="WP_105072498.1">
    <property type="nucleotide sequence ID" value="NZ_JAFLKP010000390.1"/>
</dbReference>
<evidence type="ECO:0000256" key="7">
    <source>
        <dbReference type="ARBA" id="ARBA00023004"/>
    </source>
</evidence>
<dbReference type="OrthoDB" id="9773456at2"/>
<feature type="domain" description="Cytochrome c" evidence="11">
    <location>
        <begin position="36"/>
        <end position="115"/>
    </location>
</feature>
<dbReference type="InterPro" id="IPR050597">
    <property type="entry name" value="Cytochrome_c_Oxidase_Subunit"/>
</dbReference>
<dbReference type="PROSITE" id="PS51007">
    <property type="entry name" value="CYTC"/>
    <property type="match status" value="2"/>
</dbReference>
<organism evidence="12 14">
    <name type="scientific">Chromatium okenii</name>
    <dbReference type="NCBI Taxonomy" id="61644"/>
    <lineage>
        <taxon>Bacteria</taxon>
        <taxon>Pseudomonadati</taxon>
        <taxon>Pseudomonadota</taxon>
        <taxon>Gammaproteobacteria</taxon>
        <taxon>Chromatiales</taxon>
        <taxon>Chromatiaceae</taxon>
        <taxon>Chromatium</taxon>
    </lineage>
</organism>
<feature type="binding site" description="axial binding residue" evidence="9">
    <location>
        <position position="53"/>
    </location>
    <ligand>
        <name>heme c</name>
        <dbReference type="ChEBI" id="CHEBI:61717"/>
        <label>1</label>
    </ligand>
    <ligandPart>
        <name>Fe</name>
        <dbReference type="ChEBI" id="CHEBI:18248"/>
    </ligandPart>
</feature>
<keyword evidence="7 9" id="KW-0408">Iron</keyword>
<evidence type="ECO:0000313" key="12">
    <source>
        <dbReference type="EMBL" id="PQJ97205.1"/>
    </source>
</evidence>
<keyword evidence="4 9" id="KW-0479">Metal-binding</keyword>
<keyword evidence="5" id="KW-0574">Periplasm</keyword>
<evidence type="ECO:0000256" key="8">
    <source>
        <dbReference type="PIRSR" id="PIRSR000005-1"/>
    </source>
</evidence>
<proteinExistence type="predicted"/>
<dbReference type="GO" id="GO:0042597">
    <property type="term" value="C:periplasmic space"/>
    <property type="evidence" value="ECO:0007669"/>
    <property type="project" value="UniProtKB-SubCell"/>
</dbReference>
<dbReference type="GO" id="GO:0009055">
    <property type="term" value="F:electron transfer activity"/>
    <property type="evidence" value="ECO:0007669"/>
    <property type="project" value="InterPro"/>
</dbReference>
<feature type="binding site" description="axial binding residue" evidence="9">
    <location>
        <position position="149"/>
    </location>
    <ligand>
        <name>heme c</name>
        <dbReference type="ChEBI" id="CHEBI:61717"/>
        <label>2</label>
    </ligand>
    <ligandPart>
        <name>Fe</name>
        <dbReference type="ChEBI" id="CHEBI:18248"/>
    </ligandPart>
</feature>
<evidence type="ECO:0000256" key="4">
    <source>
        <dbReference type="ARBA" id="ARBA00022723"/>
    </source>
</evidence>
<evidence type="ECO:0000256" key="3">
    <source>
        <dbReference type="ARBA" id="ARBA00022617"/>
    </source>
</evidence>
<protein>
    <submittedName>
        <fullName evidence="12">Cytochrome c4</fullName>
    </submittedName>
</protein>
<dbReference type="InterPro" id="IPR009056">
    <property type="entry name" value="Cyt_c-like_dom"/>
</dbReference>
<evidence type="ECO:0000313" key="13">
    <source>
        <dbReference type="EMBL" id="PQJ97539.1"/>
    </source>
</evidence>
<evidence type="ECO:0000256" key="6">
    <source>
        <dbReference type="ARBA" id="ARBA00022982"/>
    </source>
</evidence>
<dbReference type="SUPFAM" id="SSF46626">
    <property type="entry name" value="Cytochrome c"/>
    <property type="match status" value="2"/>
</dbReference>
<evidence type="ECO:0000256" key="5">
    <source>
        <dbReference type="ARBA" id="ARBA00022764"/>
    </source>
</evidence>